<reference evidence="1 2" key="1">
    <citation type="journal article" date="2018" name="PLoS Pathog.">
        <title>Evolution of structural diversity of trichothecenes, a family of toxins produced by plant pathogenic and entomopathogenic fungi.</title>
        <authorList>
            <person name="Proctor R.H."/>
            <person name="McCormick S.P."/>
            <person name="Kim H.S."/>
            <person name="Cardoza R.E."/>
            <person name="Stanley A.M."/>
            <person name="Lindo L."/>
            <person name="Kelly A."/>
            <person name="Brown D.W."/>
            <person name="Lee T."/>
            <person name="Vaughan M.M."/>
            <person name="Alexander N.J."/>
            <person name="Busman M."/>
            <person name="Gutierrez S."/>
        </authorList>
    </citation>
    <scope>NUCLEOTIDE SEQUENCE [LARGE SCALE GENOMIC DNA]</scope>
    <source>
        <strain evidence="1 2">NRRL 3299</strain>
    </source>
</reference>
<comment type="caution">
    <text evidence="1">The sequence shown here is derived from an EMBL/GenBank/DDBJ whole genome shotgun (WGS) entry which is preliminary data.</text>
</comment>
<sequence length="409" mass="46537">MSSLSWNGLTFGVELEFMACPPERAYWKLWTPTASARANVAKLLSQHTSLPIACECDHDPEDFCAVCADIPDKNKVGRTCIINYPETTDESMIVNACFLFKYEFLECVRGLNAERCWPGVEMCTPILGQAELTSGLPTIKAVLSGIRQTGAQITADDSCGMHVHVGVEQGMTVYLAKRIATLVVLLENTLILRFVAPHRWTSTYTMPICDESQAATKEASIDAADLEAFEKHMPPQLRMRPSKWNNNDPKKYYRMLRTIWSCKDLDALSKQLRKNGINRCGLAISLRNHDGRPMKLFTRNRFEGTPSTVEFRYSQMTFDPVLLRNWVEVVARIVDLARAEDTEFKKIVEEIIDLNYEAGQQRTTAWRPLLELVLKLGHRIPDWEAQLEKFVQGESISLLNYKLLLRPEE</sequence>
<evidence type="ECO:0000313" key="1">
    <source>
        <dbReference type="EMBL" id="RGP65322.1"/>
    </source>
</evidence>
<evidence type="ECO:0000313" key="2">
    <source>
        <dbReference type="Proteomes" id="UP000266152"/>
    </source>
</evidence>
<evidence type="ECO:0008006" key="3">
    <source>
        <dbReference type="Google" id="ProtNLM"/>
    </source>
</evidence>
<dbReference type="PANTHER" id="PTHR36847:SF1">
    <property type="entry name" value="AMIDOLIGASE ENZYME"/>
    <property type="match status" value="1"/>
</dbReference>
<dbReference type="Pfam" id="PF12224">
    <property type="entry name" value="Amidoligase_2"/>
    <property type="match status" value="1"/>
</dbReference>
<dbReference type="EMBL" id="PXOF01000103">
    <property type="protein sequence ID" value="RGP65322.1"/>
    <property type="molecule type" value="Genomic_DNA"/>
</dbReference>
<keyword evidence="2" id="KW-1185">Reference proteome</keyword>
<protein>
    <recommendedName>
        <fullName evidence="3">Amidoligase enzyme</fullName>
    </recommendedName>
</protein>
<dbReference type="PANTHER" id="PTHR36847">
    <property type="entry name" value="AMIDOLIGASE ENZYME"/>
    <property type="match status" value="1"/>
</dbReference>
<dbReference type="STRING" id="5514.A0A395RZR7"/>
<gene>
    <name evidence="1" type="ORF">FSPOR_7343</name>
</gene>
<organism evidence="1 2">
    <name type="scientific">Fusarium sporotrichioides</name>
    <dbReference type="NCBI Taxonomy" id="5514"/>
    <lineage>
        <taxon>Eukaryota</taxon>
        <taxon>Fungi</taxon>
        <taxon>Dikarya</taxon>
        <taxon>Ascomycota</taxon>
        <taxon>Pezizomycotina</taxon>
        <taxon>Sordariomycetes</taxon>
        <taxon>Hypocreomycetidae</taxon>
        <taxon>Hypocreales</taxon>
        <taxon>Nectriaceae</taxon>
        <taxon>Fusarium</taxon>
    </lineage>
</organism>
<dbReference type="Proteomes" id="UP000266152">
    <property type="component" value="Unassembled WGS sequence"/>
</dbReference>
<dbReference type="InterPro" id="IPR022025">
    <property type="entry name" value="Amidoligase_2"/>
</dbReference>
<dbReference type="AlphaFoldDB" id="A0A395RZR7"/>
<proteinExistence type="predicted"/>
<accession>A0A395RZR7</accession>
<name>A0A395RZR7_FUSSP</name>